<dbReference type="InterPro" id="IPR019145">
    <property type="entry name" value="Mediator_Med10"/>
</dbReference>
<comment type="subunit">
    <text evidence="6">Component of the Mediator complex.</text>
</comment>
<organism evidence="8">
    <name type="scientific">Phaffia rhodozyma</name>
    <name type="common">Yeast</name>
    <name type="synonym">Xanthophyllomyces dendrorhous</name>
    <dbReference type="NCBI Taxonomy" id="264483"/>
    <lineage>
        <taxon>Eukaryota</taxon>
        <taxon>Fungi</taxon>
        <taxon>Dikarya</taxon>
        <taxon>Basidiomycota</taxon>
        <taxon>Agaricomycotina</taxon>
        <taxon>Tremellomycetes</taxon>
        <taxon>Cystofilobasidiales</taxon>
        <taxon>Mrakiaceae</taxon>
        <taxon>Phaffia</taxon>
    </lineage>
</organism>
<keyword evidence="4 6" id="KW-0804">Transcription</keyword>
<keyword evidence="6" id="KW-0010">Activator</keyword>
<proteinExistence type="inferred from homology"/>
<feature type="compositionally biased region" description="Polar residues" evidence="7">
    <location>
        <begin position="1"/>
        <end position="22"/>
    </location>
</feature>
<dbReference type="GO" id="GO:0003712">
    <property type="term" value="F:transcription coregulator activity"/>
    <property type="evidence" value="ECO:0007669"/>
    <property type="project" value="InterPro"/>
</dbReference>
<sequence>MDQSSHLSQSNTSLIGSTTRPDPTTLELESTLLTLFQSLTEMQVAASSVQPTKEGLAAGAASRTLDSLFQLSEMKPRIEAKVPMEVLDLIDQDKNPHQFTRNKIEEAVGSNQYSHGKLQAISSYHSLLEKSLLENFPELLQDEQPTAGLANDHTEMKVEEPMRNKQFVG</sequence>
<name>A0A0F7SI67_PHARH</name>
<gene>
    <name evidence="6" type="primary">MED10</name>
</gene>
<comment type="subcellular location">
    <subcellularLocation>
        <location evidence="1 6">Nucleus</location>
    </subcellularLocation>
</comment>
<dbReference type="GO" id="GO:0006357">
    <property type="term" value="P:regulation of transcription by RNA polymerase II"/>
    <property type="evidence" value="ECO:0007669"/>
    <property type="project" value="InterPro"/>
</dbReference>
<accession>A0A0F7SI67</accession>
<protein>
    <recommendedName>
        <fullName evidence="6">Mediator of RNA polymerase II transcription subunit 10</fullName>
    </recommendedName>
    <alternativeName>
        <fullName evidence="6">Mediator complex subunit 10</fullName>
    </alternativeName>
</protein>
<evidence type="ECO:0000313" key="8">
    <source>
        <dbReference type="EMBL" id="CDZ98095.1"/>
    </source>
</evidence>
<evidence type="ECO:0000256" key="5">
    <source>
        <dbReference type="ARBA" id="ARBA00023242"/>
    </source>
</evidence>
<keyword evidence="5 6" id="KW-0539">Nucleus</keyword>
<evidence type="ECO:0000256" key="2">
    <source>
        <dbReference type="ARBA" id="ARBA00005389"/>
    </source>
</evidence>
<dbReference type="Pfam" id="PF09748">
    <property type="entry name" value="Med10"/>
    <property type="match status" value="1"/>
</dbReference>
<evidence type="ECO:0000256" key="6">
    <source>
        <dbReference type="RuleBase" id="RU364146"/>
    </source>
</evidence>
<keyword evidence="3 6" id="KW-0805">Transcription regulation</keyword>
<feature type="region of interest" description="Disordered" evidence="7">
    <location>
        <begin position="1"/>
        <end position="23"/>
    </location>
</feature>
<evidence type="ECO:0000256" key="3">
    <source>
        <dbReference type="ARBA" id="ARBA00023015"/>
    </source>
</evidence>
<evidence type="ECO:0000256" key="1">
    <source>
        <dbReference type="ARBA" id="ARBA00004123"/>
    </source>
</evidence>
<comment type="similarity">
    <text evidence="2 6">Belongs to the Mediator complex subunit 10 family.</text>
</comment>
<evidence type="ECO:0000256" key="4">
    <source>
        <dbReference type="ARBA" id="ARBA00023163"/>
    </source>
</evidence>
<reference evidence="8" key="1">
    <citation type="submission" date="2014-08" db="EMBL/GenBank/DDBJ databases">
        <authorList>
            <person name="Sharma Rahul"/>
            <person name="Thines Marco"/>
        </authorList>
    </citation>
    <scope>NUCLEOTIDE SEQUENCE</scope>
</reference>
<dbReference type="EMBL" id="LN483273">
    <property type="protein sequence ID" value="CDZ98095.1"/>
    <property type="molecule type" value="Genomic_DNA"/>
</dbReference>
<dbReference type="AlphaFoldDB" id="A0A0F7SI67"/>
<evidence type="ECO:0000256" key="7">
    <source>
        <dbReference type="SAM" id="MobiDB-lite"/>
    </source>
</evidence>
<dbReference type="GO" id="GO:0016592">
    <property type="term" value="C:mediator complex"/>
    <property type="evidence" value="ECO:0007669"/>
    <property type="project" value="InterPro"/>
</dbReference>
<comment type="function">
    <text evidence="6">Component of the Mediator complex, a coactivator involved in the regulated transcription of nearly all RNA polymerase II-dependent genes. Mediator functions as a bridge to convey information from gene-specific regulatory proteins to the basal RNA polymerase II transcription machinery. Mediator is recruited to promoters by direct interactions with regulatory proteins and serves as a scaffold for the assembly of a functional preinitiation complex with RNA polymerase II and the general transcription factors.</text>
</comment>